<comment type="similarity">
    <text evidence="14">Belongs to the class I-like SAM-binding methyltransferase superfamily. DOT1 family.</text>
</comment>
<keyword evidence="11 14" id="KW-0539">Nucleus</keyword>
<dbReference type="PANTHER" id="PTHR21451">
    <property type="entry name" value="HISTONE H3 METHYLTRANSFERASE"/>
    <property type="match status" value="1"/>
</dbReference>
<evidence type="ECO:0000256" key="16">
    <source>
        <dbReference type="SAM" id="MobiDB-lite"/>
    </source>
</evidence>
<evidence type="ECO:0000313" key="18">
    <source>
        <dbReference type="EMBL" id="TIB16650.1"/>
    </source>
</evidence>
<dbReference type="InterPro" id="IPR029063">
    <property type="entry name" value="SAM-dependent_MTases_sf"/>
</dbReference>
<feature type="compositionally biased region" description="Low complexity" evidence="16">
    <location>
        <begin position="1"/>
        <end position="14"/>
    </location>
</feature>
<keyword evidence="10 14" id="KW-0804">Transcription</keyword>
<dbReference type="GO" id="GO:0006281">
    <property type="term" value="P:DNA repair"/>
    <property type="evidence" value="ECO:0007669"/>
    <property type="project" value="InterPro"/>
</dbReference>
<dbReference type="Gene3D" id="1.10.260.170">
    <property type="match status" value="1"/>
</dbReference>
<evidence type="ECO:0000256" key="2">
    <source>
        <dbReference type="ARBA" id="ARBA00012190"/>
    </source>
</evidence>
<evidence type="ECO:0000256" key="5">
    <source>
        <dbReference type="ARBA" id="ARBA00022679"/>
    </source>
</evidence>
<keyword evidence="6 14" id="KW-0949">S-adenosyl-L-methionine</keyword>
<dbReference type="GO" id="GO:0000077">
    <property type="term" value="P:DNA damage checkpoint signaling"/>
    <property type="evidence" value="ECO:0007669"/>
    <property type="project" value="InterPro"/>
</dbReference>
<feature type="domain" description="DOT1" evidence="17">
    <location>
        <begin position="138"/>
        <end position="473"/>
    </location>
</feature>
<keyword evidence="4 14" id="KW-0489">Methyltransferase</keyword>
<dbReference type="GO" id="GO:0032259">
    <property type="term" value="P:methylation"/>
    <property type="evidence" value="ECO:0007669"/>
    <property type="project" value="UniProtKB-KW"/>
</dbReference>
<evidence type="ECO:0000256" key="1">
    <source>
        <dbReference type="ARBA" id="ARBA00004123"/>
    </source>
</evidence>
<dbReference type="OrthoDB" id="443402at2759"/>
<evidence type="ECO:0000256" key="6">
    <source>
        <dbReference type="ARBA" id="ARBA00022691"/>
    </source>
</evidence>
<name>A0A4T0GQR6_WALIC</name>
<evidence type="ECO:0000256" key="8">
    <source>
        <dbReference type="ARBA" id="ARBA00022853"/>
    </source>
</evidence>
<dbReference type="FunFam" id="3.40.50.150:FF:000033">
    <property type="entry name" value="Histone-lysine N-methyltransferase, H3 lysine-79 specific"/>
    <property type="match status" value="1"/>
</dbReference>
<sequence>MNSFWNKKNSFNKKPASVSVKTETRKFQAPATSNPPTKKQKTAGDSLERGSSNSLEGSSSNSTSSTTRSTWLRDNHTPITRNPITASKESNTFDKATKSSRQLVNEQAMQYTSYFDDLNGSGSDPFPTIQLQLPAGIEEYALAVPKNRDNYSPIHDLVDTIKILIAWFIPPQSRGLFGNTETYHSSTQSSTSSETSTSILRLLQRSFNRRQGKLFIDAIDQFNREFQQLVQTDQITKHLESLQGIHPQVWTHITTQSYQRIVGPRVADLRHYEPFSSNIYGEIMPPFVAHLAHRMHIGPQTLVVDLGAGVGNVVLQLSLAAGCKSFGVEVMDKPADLAQVQLSEGRARSAMYSLDCGEMYLEKEDFCHSSTLSRKLPDADVVLINNYAFSAQLNEQLSLLFLDLKDGAKIVSLKPFLPANFRISDATVNSPLAILQMQKGDYFPGSVSWTDKGDHYYIHTVDRTALNRYLQGK</sequence>
<proteinExistence type="inferred from homology"/>
<dbReference type="PROSITE" id="PS51569">
    <property type="entry name" value="DOT1"/>
    <property type="match status" value="1"/>
</dbReference>
<dbReference type="SUPFAM" id="SSF53335">
    <property type="entry name" value="S-adenosyl-L-methionine-dependent methyltransferases"/>
    <property type="match status" value="1"/>
</dbReference>
<evidence type="ECO:0000256" key="11">
    <source>
        <dbReference type="ARBA" id="ARBA00023242"/>
    </source>
</evidence>
<dbReference type="Gene3D" id="3.40.50.150">
    <property type="entry name" value="Vaccinia Virus protein VP39"/>
    <property type="match status" value="1"/>
</dbReference>
<dbReference type="AlphaFoldDB" id="A0A4T0GQR6"/>
<dbReference type="InterPro" id="IPR030445">
    <property type="entry name" value="H3-K79_meTrfase"/>
</dbReference>
<dbReference type="InterPro" id="IPR021162">
    <property type="entry name" value="Dot1"/>
</dbReference>
<dbReference type="OMA" id="DERSIHP"/>
<reference evidence="18 19" key="1">
    <citation type="submission" date="2019-03" db="EMBL/GenBank/DDBJ databases">
        <title>Sequencing 23 genomes of Wallemia ichthyophaga.</title>
        <authorList>
            <person name="Gostincar C."/>
        </authorList>
    </citation>
    <scope>NUCLEOTIDE SEQUENCE [LARGE SCALE GENOMIC DNA]</scope>
    <source>
        <strain evidence="18 19">EXF-8621</strain>
    </source>
</reference>
<evidence type="ECO:0000259" key="17">
    <source>
        <dbReference type="PROSITE" id="PS51569"/>
    </source>
</evidence>
<dbReference type="GO" id="GO:0042393">
    <property type="term" value="F:histone binding"/>
    <property type="evidence" value="ECO:0007669"/>
    <property type="project" value="InterPro"/>
</dbReference>
<evidence type="ECO:0000256" key="12">
    <source>
        <dbReference type="ARBA" id="ARBA00029821"/>
    </source>
</evidence>
<dbReference type="EC" id="2.1.1.360" evidence="2 14"/>
<dbReference type="GO" id="GO:0005634">
    <property type="term" value="C:nucleus"/>
    <property type="evidence" value="ECO:0007669"/>
    <property type="project" value="UniProtKB-SubCell"/>
</dbReference>
<keyword evidence="9 14" id="KW-0805">Transcription regulation</keyword>
<evidence type="ECO:0000256" key="13">
    <source>
        <dbReference type="ARBA" id="ARBA00047770"/>
    </source>
</evidence>
<evidence type="ECO:0000256" key="9">
    <source>
        <dbReference type="ARBA" id="ARBA00023015"/>
    </source>
</evidence>
<dbReference type="Proteomes" id="UP000306954">
    <property type="component" value="Unassembled WGS sequence"/>
</dbReference>
<comment type="subcellular location">
    <subcellularLocation>
        <location evidence="1 14">Nucleus</location>
    </subcellularLocation>
</comment>
<feature type="binding site" evidence="15">
    <location>
        <begin position="365"/>
        <end position="366"/>
    </location>
    <ligand>
        <name>S-adenosyl-L-methionine</name>
        <dbReference type="ChEBI" id="CHEBI:59789"/>
    </ligand>
</feature>
<feature type="compositionally biased region" description="Polar residues" evidence="16">
    <location>
        <begin position="77"/>
        <end position="90"/>
    </location>
</feature>
<evidence type="ECO:0000313" key="19">
    <source>
        <dbReference type="Proteomes" id="UP000306954"/>
    </source>
</evidence>
<accession>A0A4T0GQR6</accession>
<dbReference type="PANTHER" id="PTHR21451:SF0">
    <property type="entry name" value="HISTONE-LYSINE N-METHYLTRANSFERASE, H3 LYSINE-79 SPECIFIC"/>
    <property type="match status" value="1"/>
</dbReference>
<feature type="region of interest" description="Disordered" evidence="16">
    <location>
        <begin position="1"/>
        <end position="101"/>
    </location>
</feature>
<feature type="compositionally biased region" description="Low complexity" evidence="16">
    <location>
        <begin position="49"/>
        <end position="70"/>
    </location>
</feature>
<dbReference type="InterPro" id="IPR025789">
    <property type="entry name" value="DOT1_dom"/>
</dbReference>
<evidence type="ECO:0000256" key="14">
    <source>
        <dbReference type="PIRNR" id="PIRNR017570"/>
    </source>
</evidence>
<dbReference type="Pfam" id="PF08123">
    <property type="entry name" value="DOT1"/>
    <property type="match status" value="1"/>
</dbReference>
<feature type="binding site" evidence="15">
    <location>
        <position position="329"/>
    </location>
    <ligand>
        <name>S-adenosyl-L-methionine</name>
        <dbReference type="ChEBI" id="CHEBI:59789"/>
    </ligand>
</feature>
<keyword evidence="5 14" id="KW-0808">Transferase</keyword>
<organism evidence="18 19">
    <name type="scientific">Wallemia ichthyophaga</name>
    <dbReference type="NCBI Taxonomy" id="245174"/>
    <lineage>
        <taxon>Eukaryota</taxon>
        <taxon>Fungi</taxon>
        <taxon>Dikarya</taxon>
        <taxon>Basidiomycota</taxon>
        <taxon>Wallemiomycotina</taxon>
        <taxon>Wallemiomycetes</taxon>
        <taxon>Wallemiales</taxon>
        <taxon>Wallemiaceae</taxon>
        <taxon>Wallemia</taxon>
    </lineage>
</organism>
<evidence type="ECO:0000256" key="10">
    <source>
        <dbReference type="ARBA" id="ARBA00023163"/>
    </source>
</evidence>
<dbReference type="EMBL" id="SPOF01000003">
    <property type="protein sequence ID" value="TIB16650.1"/>
    <property type="molecule type" value="Genomic_DNA"/>
</dbReference>
<dbReference type="GO" id="GO:0031509">
    <property type="term" value="P:subtelomeric heterochromatin formation"/>
    <property type="evidence" value="ECO:0007669"/>
    <property type="project" value="InterPro"/>
</dbReference>
<dbReference type="GO" id="GO:0000781">
    <property type="term" value="C:chromosome, telomeric region"/>
    <property type="evidence" value="ECO:0007669"/>
    <property type="project" value="GOC"/>
</dbReference>
<evidence type="ECO:0000256" key="7">
    <source>
        <dbReference type="ARBA" id="ARBA00022737"/>
    </source>
</evidence>
<comment type="catalytic activity">
    <reaction evidence="13 14">
        <text>L-lysyl(79)-[histone H3] + 3 S-adenosyl-L-methionine = N(6),N(6),N(6)-trimethyl-L-lysyl(79)-[histone H3] + 3 S-adenosyl-L-homocysteine + 3 H(+)</text>
        <dbReference type="Rhea" id="RHEA:60328"/>
        <dbReference type="Rhea" id="RHEA-COMP:15549"/>
        <dbReference type="Rhea" id="RHEA-COMP:15552"/>
        <dbReference type="ChEBI" id="CHEBI:15378"/>
        <dbReference type="ChEBI" id="CHEBI:29969"/>
        <dbReference type="ChEBI" id="CHEBI:57856"/>
        <dbReference type="ChEBI" id="CHEBI:59789"/>
        <dbReference type="ChEBI" id="CHEBI:61961"/>
        <dbReference type="EC" id="2.1.1.360"/>
    </reaction>
</comment>
<evidence type="ECO:0000256" key="3">
    <source>
        <dbReference type="ARBA" id="ARBA00020987"/>
    </source>
</evidence>
<protein>
    <recommendedName>
        <fullName evidence="3 14">Histone-lysine N-methyltransferase, H3 lysine-79 specific</fullName>
        <ecNumber evidence="2 14">2.1.1.360</ecNumber>
    </recommendedName>
    <alternativeName>
        <fullName evidence="12 14">Histone H3-K79 methyltransferase</fullName>
    </alternativeName>
</protein>
<dbReference type="GO" id="GO:0000786">
    <property type="term" value="C:nucleosome"/>
    <property type="evidence" value="ECO:0007669"/>
    <property type="project" value="InterPro"/>
</dbReference>
<gene>
    <name evidence="18" type="ORF">E3P90_00347</name>
</gene>
<comment type="function">
    <text evidence="14">Histone methyltransferase that specifically trimethylates histone H3 to form H3K79me3. This methylation is required for telomere silencing and for the pachytene checkpoint during the meiotic cell cycle by allowing the recruitment of RAD9 to double strand breaks. Nucleosomes are preferred as substrate compared to free histone.</text>
</comment>
<keyword evidence="8 14" id="KW-0156">Chromatin regulator</keyword>
<evidence type="ECO:0000256" key="15">
    <source>
        <dbReference type="PIRSR" id="PIRSR017570-1"/>
    </source>
</evidence>
<keyword evidence="7" id="KW-0677">Repeat</keyword>
<dbReference type="GO" id="GO:0140956">
    <property type="term" value="F:histone H3K79 trimethyltransferase activity"/>
    <property type="evidence" value="ECO:0007669"/>
    <property type="project" value="UniProtKB-EC"/>
</dbReference>
<dbReference type="PIRSF" id="PIRSF017570">
    <property type="entry name" value="Histone_H3-K79_MeTrfase"/>
    <property type="match status" value="1"/>
</dbReference>
<comment type="caution">
    <text evidence="18">The sequence shown here is derived from an EMBL/GenBank/DDBJ whole genome shotgun (WGS) entry which is preliminary data.</text>
</comment>
<evidence type="ECO:0000256" key="4">
    <source>
        <dbReference type="ARBA" id="ARBA00022603"/>
    </source>
</evidence>